<dbReference type="EMBL" id="JBHMAX010000019">
    <property type="protein sequence ID" value="MFB9732387.1"/>
    <property type="molecule type" value="Genomic_DNA"/>
</dbReference>
<evidence type="ECO:0000313" key="2">
    <source>
        <dbReference type="EMBL" id="MFB9732387.1"/>
    </source>
</evidence>
<gene>
    <name evidence="2" type="ORF">ACFFN0_10055</name>
</gene>
<dbReference type="Proteomes" id="UP001589613">
    <property type="component" value="Unassembled WGS sequence"/>
</dbReference>
<comment type="caution">
    <text evidence="2">The sequence shown here is derived from an EMBL/GenBank/DDBJ whole genome shotgun (WGS) entry which is preliminary data.</text>
</comment>
<feature type="transmembrane region" description="Helical" evidence="1">
    <location>
        <begin position="88"/>
        <end position="115"/>
    </location>
</feature>
<organism evidence="2 3">
    <name type="scientific">Ornithinimicrobium kibberense</name>
    <dbReference type="NCBI Taxonomy" id="282060"/>
    <lineage>
        <taxon>Bacteria</taxon>
        <taxon>Bacillati</taxon>
        <taxon>Actinomycetota</taxon>
        <taxon>Actinomycetes</taxon>
        <taxon>Micrococcales</taxon>
        <taxon>Ornithinimicrobiaceae</taxon>
        <taxon>Ornithinimicrobium</taxon>
    </lineage>
</organism>
<evidence type="ECO:0000313" key="3">
    <source>
        <dbReference type="Proteomes" id="UP001589613"/>
    </source>
</evidence>
<evidence type="ECO:0000256" key="1">
    <source>
        <dbReference type="SAM" id="Phobius"/>
    </source>
</evidence>
<dbReference type="Pfam" id="PF14017">
    <property type="entry name" value="DUF4233"/>
    <property type="match status" value="1"/>
</dbReference>
<proteinExistence type="predicted"/>
<feature type="transmembrane region" description="Helical" evidence="1">
    <location>
        <begin position="21"/>
        <end position="44"/>
    </location>
</feature>
<sequence length="146" mass="14931">MTSPRPGLLRPPVPGPMTRRLCGATLLAQAVSVFFGALVVWQLARVTGGPRPADPAVLLGGGIGLALLCLVAAGALRSRAGVWLGWACQLLTLASALVLPAMAVVAVLFGGLWWLCLTQGQRIDADRARWAAEAGQAPGLEGTAAG</sequence>
<dbReference type="RefSeq" id="WP_238330371.1">
    <property type="nucleotide sequence ID" value="NZ_JBHMAX010000019.1"/>
</dbReference>
<keyword evidence="1" id="KW-0472">Membrane</keyword>
<accession>A0ABV5V3Q2</accession>
<protein>
    <submittedName>
        <fullName evidence="2">DUF4233 domain-containing protein</fullName>
    </submittedName>
</protein>
<keyword evidence="1" id="KW-0812">Transmembrane</keyword>
<keyword evidence="3" id="KW-1185">Reference proteome</keyword>
<keyword evidence="1" id="KW-1133">Transmembrane helix</keyword>
<reference evidence="2 3" key="1">
    <citation type="submission" date="2024-09" db="EMBL/GenBank/DDBJ databases">
        <authorList>
            <person name="Sun Q."/>
            <person name="Mori K."/>
        </authorList>
    </citation>
    <scope>NUCLEOTIDE SEQUENCE [LARGE SCALE GENOMIC DNA]</scope>
    <source>
        <strain evidence="2 3">JCM 12763</strain>
    </source>
</reference>
<feature type="transmembrane region" description="Helical" evidence="1">
    <location>
        <begin position="56"/>
        <end position="76"/>
    </location>
</feature>
<name>A0ABV5V3Q2_9MICO</name>
<dbReference type="InterPro" id="IPR025327">
    <property type="entry name" value="DUF4233"/>
</dbReference>